<name>A0A2P2PNL0_RHIMU</name>
<protein>
    <submittedName>
        <fullName evidence="1">Uncharacterized protein</fullName>
    </submittedName>
</protein>
<sequence>MLEAIYFVVLHIMRSSIGASFISLLEPIQSWCSFLFFPFLATYSICGLF</sequence>
<proteinExistence type="predicted"/>
<reference evidence="1" key="1">
    <citation type="submission" date="2018-02" db="EMBL/GenBank/DDBJ databases">
        <title>Rhizophora mucronata_Transcriptome.</title>
        <authorList>
            <person name="Meera S.P."/>
            <person name="Sreeshan A."/>
            <person name="Augustine A."/>
        </authorList>
    </citation>
    <scope>NUCLEOTIDE SEQUENCE</scope>
    <source>
        <tissue evidence="1">Leaf</tissue>
    </source>
</reference>
<dbReference type="EMBL" id="GGEC01075767">
    <property type="protein sequence ID" value="MBX56251.1"/>
    <property type="molecule type" value="Transcribed_RNA"/>
</dbReference>
<evidence type="ECO:0000313" key="1">
    <source>
        <dbReference type="EMBL" id="MBX56251.1"/>
    </source>
</evidence>
<dbReference type="AlphaFoldDB" id="A0A2P2PNL0"/>
<organism evidence="1">
    <name type="scientific">Rhizophora mucronata</name>
    <name type="common">Asiatic mangrove</name>
    <dbReference type="NCBI Taxonomy" id="61149"/>
    <lineage>
        <taxon>Eukaryota</taxon>
        <taxon>Viridiplantae</taxon>
        <taxon>Streptophyta</taxon>
        <taxon>Embryophyta</taxon>
        <taxon>Tracheophyta</taxon>
        <taxon>Spermatophyta</taxon>
        <taxon>Magnoliopsida</taxon>
        <taxon>eudicotyledons</taxon>
        <taxon>Gunneridae</taxon>
        <taxon>Pentapetalae</taxon>
        <taxon>rosids</taxon>
        <taxon>fabids</taxon>
        <taxon>Malpighiales</taxon>
        <taxon>Rhizophoraceae</taxon>
        <taxon>Rhizophora</taxon>
    </lineage>
</organism>
<accession>A0A2P2PNL0</accession>